<keyword evidence="2" id="KW-1185">Reference proteome</keyword>
<name>A0A1P8U4H4_9MICO</name>
<dbReference type="InterPro" id="IPR025629">
    <property type="entry name" value="DUF4287"/>
</dbReference>
<accession>A0A1P8U4H4</accession>
<dbReference type="STRING" id="36805.BOH66_00895"/>
<dbReference type="RefSeq" id="WP_076688439.1">
    <property type="nucleotide sequence ID" value="NZ_CALBSP010000016.1"/>
</dbReference>
<dbReference type="EMBL" id="CP018762">
    <property type="protein sequence ID" value="APZ33014.1"/>
    <property type="molecule type" value="Genomic_DNA"/>
</dbReference>
<dbReference type="Pfam" id="PF14117">
    <property type="entry name" value="DUF4287"/>
    <property type="match status" value="1"/>
</dbReference>
<protein>
    <recommendedName>
        <fullName evidence="3">DUF4287 domain-containing protein</fullName>
    </recommendedName>
</protein>
<dbReference type="OrthoDB" id="4559052at2"/>
<evidence type="ECO:0000313" key="1">
    <source>
        <dbReference type="EMBL" id="APZ33014.1"/>
    </source>
</evidence>
<gene>
    <name evidence="1" type="ORF">BOH66_00895</name>
</gene>
<dbReference type="AlphaFoldDB" id="A0A1P8U4H4"/>
<sequence length="83" mass="8920">MTSRRVSAPVIAPGEKPKGPASYFPSIEKTYGRPVQDWIDIVVERLDDGAAHMAVVDALKTEHGLGHGHANAIVAYVRAQLAD</sequence>
<proteinExistence type="predicted"/>
<evidence type="ECO:0008006" key="3">
    <source>
        <dbReference type="Google" id="ProtNLM"/>
    </source>
</evidence>
<reference evidence="1 2" key="1">
    <citation type="submission" date="2016-12" db="EMBL/GenBank/DDBJ databases">
        <title>Complete genome sequence of Microbacterium aurum KACC 15219.</title>
        <authorList>
            <person name="Jung Y."/>
            <person name="Shin J.-H."/>
            <person name="Lee Y.-J."/>
            <person name="Yi H."/>
            <person name="Bahn Y.-S."/>
            <person name="Kim J.F."/>
            <person name="Lee D.-W."/>
        </authorList>
    </citation>
    <scope>NUCLEOTIDE SEQUENCE [LARGE SCALE GENOMIC DNA]</scope>
    <source>
        <strain evidence="1 2">KACC 15219</strain>
    </source>
</reference>
<organism evidence="1 2">
    <name type="scientific">Microbacterium aurum</name>
    <dbReference type="NCBI Taxonomy" id="36805"/>
    <lineage>
        <taxon>Bacteria</taxon>
        <taxon>Bacillati</taxon>
        <taxon>Actinomycetota</taxon>
        <taxon>Actinomycetes</taxon>
        <taxon>Micrococcales</taxon>
        <taxon>Microbacteriaceae</taxon>
        <taxon>Microbacterium</taxon>
    </lineage>
</organism>
<dbReference type="Proteomes" id="UP000187185">
    <property type="component" value="Chromosome"/>
</dbReference>
<evidence type="ECO:0000313" key="2">
    <source>
        <dbReference type="Proteomes" id="UP000187185"/>
    </source>
</evidence>
<dbReference type="KEGG" id="maur:BOH66_00895"/>